<dbReference type="Proteomes" id="UP001180531">
    <property type="component" value="Unassembled WGS sequence"/>
</dbReference>
<evidence type="ECO:0008006" key="4">
    <source>
        <dbReference type="Google" id="ProtNLM"/>
    </source>
</evidence>
<keyword evidence="1" id="KW-0472">Membrane</keyword>
<gene>
    <name evidence="2" type="ORF">RM609_16405</name>
</gene>
<keyword evidence="1" id="KW-1133">Transmembrane helix</keyword>
<keyword evidence="3" id="KW-1185">Reference proteome</keyword>
<protein>
    <recommendedName>
        <fullName evidence="4">Integral membrane protein</fullName>
    </recommendedName>
</protein>
<accession>A0ABU2SS42</accession>
<feature type="transmembrane region" description="Helical" evidence="1">
    <location>
        <begin position="21"/>
        <end position="50"/>
    </location>
</feature>
<keyword evidence="1" id="KW-0812">Transmembrane</keyword>
<organism evidence="2 3">
    <name type="scientific">Streptomyces hesseae</name>
    <dbReference type="NCBI Taxonomy" id="3075519"/>
    <lineage>
        <taxon>Bacteria</taxon>
        <taxon>Bacillati</taxon>
        <taxon>Actinomycetota</taxon>
        <taxon>Actinomycetes</taxon>
        <taxon>Kitasatosporales</taxon>
        <taxon>Streptomycetaceae</taxon>
        <taxon>Streptomyces</taxon>
    </lineage>
</organism>
<feature type="transmembrane region" description="Helical" evidence="1">
    <location>
        <begin position="129"/>
        <end position="148"/>
    </location>
</feature>
<proteinExistence type="predicted"/>
<evidence type="ECO:0000313" key="2">
    <source>
        <dbReference type="EMBL" id="MDT0450645.1"/>
    </source>
</evidence>
<sequence length="162" mass="17390">MESSESRPDERPHRSRPATATAAGLIGLLYGAFICGGCVWITLHTVWWIFGAEPGQNRWLGGWLGVVFSSLGAWFGLAMLRNGRGLLQGRPGPAETLQAQFLPPFGLFGLALIRGLFSEPPDVGWWTGPPAMLAFCGFSVAGMVLCGLRATKRYVGARPTNG</sequence>
<feature type="transmembrane region" description="Helical" evidence="1">
    <location>
        <begin position="101"/>
        <end position="117"/>
    </location>
</feature>
<name>A0ABU2SS42_9ACTN</name>
<reference evidence="2" key="1">
    <citation type="submission" date="2024-05" db="EMBL/GenBank/DDBJ databases">
        <title>30 novel species of actinomycetes from the DSMZ collection.</title>
        <authorList>
            <person name="Nouioui I."/>
        </authorList>
    </citation>
    <scope>NUCLEOTIDE SEQUENCE</scope>
    <source>
        <strain evidence="2">DSM 40473</strain>
    </source>
</reference>
<dbReference type="RefSeq" id="WP_311611589.1">
    <property type="nucleotide sequence ID" value="NZ_JAVRFI010000009.1"/>
</dbReference>
<feature type="transmembrane region" description="Helical" evidence="1">
    <location>
        <begin position="62"/>
        <end position="80"/>
    </location>
</feature>
<comment type="caution">
    <text evidence="2">The sequence shown here is derived from an EMBL/GenBank/DDBJ whole genome shotgun (WGS) entry which is preliminary data.</text>
</comment>
<evidence type="ECO:0000256" key="1">
    <source>
        <dbReference type="SAM" id="Phobius"/>
    </source>
</evidence>
<dbReference type="EMBL" id="JAVRFI010000009">
    <property type="protein sequence ID" value="MDT0450645.1"/>
    <property type="molecule type" value="Genomic_DNA"/>
</dbReference>
<evidence type="ECO:0000313" key="3">
    <source>
        <dbReference type="Proteomes" id="UP001180531"/>
    </source>
</evidence>